<evidence type="ECO:0008006" key="4">
    <source>
        <dbReference type="Google" id="ProtNLM"/>
    </source>
</evidence>
<dbReference type="RefSeq" id="WP_125161340.1">
    <property type="nucleotide sequence ID" value="NZ_JAMAXK010000041.1"/>
</dbReference>
<dbReference type="Proteomes" id="UP001234602">
    <property type="component" value="Unassembled WGS sequence"/>
</dbReference>
<organism evidence="2 3">
    <name type="scientific">Peribacillus simplex</name>
    <dbReference type="NCBI Taxonomy" id="1478"/>
    <lineage>
        <taxon>Bacteria</taxon>
        <taxon>Bacillati</taxon>
        <taxon>Bacillota</taxon>
        <taxon>Bacilli</taxon>
        <taxon>Bacillales</taxon>
        <taxon>Bacillaceae</taxon>
        <taxon>Peribacillus</taxon>
    </lineage>
</organism>
<accession>A0AAW7IMZ3</accession>
<gene>
    <name evidence="2" type="ORF">QUF89_25215</name>
</gene>
<proteinExistence type="predicted"/>
<evidence type="ECO:0000256" key="1">
    <source>
        <dbReference type="SAM" id="MobiDB-lite"/>
    </source>
</evidence>
<reference evidence="2" key="1">
    <citation type="submission" date="2023-06" db="EMBL/GenBank/DDBJ databases">
        <title>Comparative genomics of Bacillaceae isolates and their secondary metabolite potential.</title>
        <authorList>
            <person name="Song L."/>
            <person name="Nielsen L.J."/>
            <person name="Mohite O."/>
            <person name="Xu X."/>
            <person name="Weber T."/>
            <person name="Kovacs A.T."/>
        </authorList>
    </citation>
    <scope>NUCLEOTIDE SEQUENCE</scope>
    <source>
        <strain evidence="2">D8_B_37</strain>
    </source>
</reference>
<protein>
    <recommendedName>
        <fullName evidence="4">Transposase</fullName>
    </recommendedName>
</protein>
<feature type="region of interest" description="Disordered" evidence="1">
    <location>
        <begin position="67"/>
        <end position="102"/>
    </location>
</feature>
<name>A0AAW7IMZ3_9BACI</name>
<dbReference type="AlphaFoldDB" id="A0AAW7IMZ3"/>
<feature type="compositionally biased region" description="Polar residues" evidence="1">
    <location>
        <begin position="77"/>
        <end position="94"/>
    </location>
</feature>
<dbReference type="EMBL" id="JAUCEY010000008">
    <property type="protein sequence ID" value="MDM5455392.1"/>
    <property type="molecule type" value="Genomic_DNA"/>
</dbReference>
<sequence length="102" mass="12038">MPAFFTPVTPIRYVSFNFEGYIDSLKEKYLGDLSFYNDLTKYASNEARLEQKKDKFEIKLDHSHVVERAKERKNKQTNDTPVNNKKYIQTNFSRSVHEGGER</sequence>
<evidence type="ECO:0000313" key="2">
    <source>
        <dbReference type="EMBL" id="MDM5455392.1"/>
    </source>
</evidence>
<evidence type="ECO:0000313" key="3">
    <source>
        <dbReference type="Proteomes" id="UP001234602"/>
    </source>
</evidence>
<comment type="caution">
    <text evidence="2">The sequence shown here is derived from an EMBL/GenBank/DDBJ whole genome shotgun (WGS) entry which is preliminary data.</text>
</comment>
<feature type="compositionally biased region" description="Basic and acidic residues" evidence="1">
    <location>
        <begin position="67"/>
        <end position="76"/>
    </location>
</feature>